<dbReference type="PANTHER" id="PTHR33744">
    <property type="entry name" value="CARBOHYDRATE DIACID REGULATOR"/>
    <property type="match status" value="1"/>
</dbReference>
<dbReference type="Proteomes" id="UP000261739">
    <property type="component" value="Unassembled WGS sequence"/>
</dbReference>
<dbReference type="InterPro" id="IPR042070">
    <property type="entry name" value="PucR_C-HTH_sf"/>
</dbReference>
<evidence type="ECO:0000259" key="3">
    <source>
        <dbReference type="Pfam" id="PF14361"/>
    </source>
</evidence>
<dbReference type="InterPro" id="IPR051448">
    <property type="entry name" value="CdaR-like_regulators"/>
</dbReference>
<feature type="domain" description="PucR C-terminal helix-turn-helix" evidence="2">
    <location>
        <begin position="348"/>
        <end position="403"/>
    </location>
</feature>
<dbReference type="EMBL" id="DQID01000154">
    <property type="protein sequence ID" value="HCT14268.1"/>
    <property type="molecule type" value="Genomic_DNA"/>
</dbReference>
<dbReference type="Pfam" id="PF14361">
    <property type="entry name" value="RsbRD_N"/>
    <property type="match status" value="1"/>
</dbReference>
<reference evidence="5 6" key="1">
    <citation type="journal article" date="2018" name="Nat. Biotechnol.">
        <title>A standardized bacterial taxonomy based on genome phylogeny substantially revises the tree of life.</title>
        <authorList>
            <person name="Parks D.H."/>
            <person name="Chuvochina M."/>
            <person name="Waite D.W."/>
            <person name="Rinke C."/>
            <person name="Skarshewski A."/>
            <person name="Chaumeil P.A."/>
            <person name="Hugenholtz P."/>
        </authorList>
    </citation>
    <scope>NUCLEOTIDE SEQUENCE [LARGE SCALE GENOMIC DNA]</scope>
    <source>
        <strain evidence="5">UBA11247</strain>
    </source>
</reference>
<proteinExistence type="inferred from homology"/>
<evidence type="ECO:0000256" key="1">
    <source>
        <dbReference type="ARBA" id="ARBA00006754"/>
    </source>
</evidence>
<dbReference type="STRING" id="863239.GCA_000213935_01971"/>
<feature type="domain" description="RsbT co-antagonist protein RsbRD N-terminal" evidence="3">
    <location>
        <begin position="23"/>
        <end position="158"/>
    </location>
</feature>
<gene>
    <name evidence="5" type="ORF">DIW82_05595</name>
</gene>
<accession>A0A3D4SYA5</accession>
<dbReference type="AlphaFoldDB" id="A0A3D4SYA5"/>
<dbReference type="Pfam" id="PF13556">
    <property type="entry name" value="HTH_30"/>
    <property type="match status" value="1"/>
</dbReference>
<comment type="caution">
    <text evidence="5">The sequence shown here is derived from an EMBL/GenBank/DDBJ whole genome shotgun (WGS) entry which is preliminary data.</text>
</comment>
<protein>
    <submittedName>
        <fullName evidence="5">Polyketide synthase regulator</fullName>
    </submittedName>
</protein>
<evidence type="ECO:0000313" key="5">
    <source>
        <dbReference type="EMBL" id="HCT14268.1"/>
    </source>
</evidence>
<dbReference type="InterPro" id="IPR041522">
    <property type="entry name" value="CdaR_GGDEF"/>
</dbReference>
<dbReference type="RefSeq" id="WP_273051479.1">
    <property type="nucleotide sequence ID" value="NZ_DAITTW010000005.1"/>
</dbReference>
<comment type="similarity">
    <text evidence="1">Belongs to the CdaR family.</text>
</comment>
<dbReference type="PANTHER" id="PTHR33744:SF1">
    <property type="entry name" value="DNA-BINDING TRANSCRIPTIONAL ACTIVATOR ADER"/>
    <property type="match status" value="1"/>
</dbReference>
<sequence length="420" mass="46123">MTGTDPVPVAFVHIGEEVHRRMPEVARAMTDLIIEKEPPLGGADILDILASSVEGNLETISQLLRNGIPVDEARPSTAAIRYAHRLAERGIPADQLRRAYHLGSEGGRREIFGIIRDMDCPSRDKLEILHHMDGFLHSYIDWMSGEILTAYETEARRIRDYSASATASLIREVLTGTEVADRAFEHTAQYRLDQRHRAAVLWIDQANPAVDYTSQLATQVRRIARGAGFAGPTLFTAVDRGTVWVWFSVRDADPVAGAAGLLAGMPAARIAFGAPESGREGFRRSHRQALAAERVARTAVVEDPVPLSYDDPGVALATLLTSDMPEIRRWVAEELGGLAEQNPTAARLWETYSRFLETGSSYTRTGEAMTLHRNTVKYRISQAQGLLPERPQRTTAELSLALRLCALLGAAVLTAAPGDR</sequence>
<evidence type="ECO:0000313" key="6">
    <source>
        <dbReference type="Proteomes" id="UP000261739"/>
    </source>
</evidence>
<dbReference type="InterPro" id="IPR025751">
    <property type="entry name" value="RsbRD_N_dom"/>
</dbReference>
<dbReference type="Gene3D" id="1.10.10.2840">
    <property type="entry name" value="PucR C-terminal helix-turn-helix domain"/>
    <property type="match status" value="1"/>
</dbReference>
<organism evidence="5 6">
    <name type="scientific">Corynebacterium nuruki</name>
    <dbReference type="NCBI Taxonomy" id="1032851"/>
    <lineage>
        <taxon>Bacteria</taxon>
        <taxon>Bacillati</taxon>
        <taxon>Actinomycetota</taxon>
        <taxon>Actinomycetes</taxon>
        <taxon>Mycobacteriales</taxon>
        <taxon>Corynebacteriaceae</taxon>
        <taxon>Corynebacterium</taxon>
    </lineage>
</organism>
<name>A0A3D4SYA5_9CORY</name>
<dbReference type="InterPro" id="IPR025736">
    <property type="entry name" value="PucR_C-HTH_dom"/>
</dbReference>
<dbReference type="Pfam" id="PF17853">
    <property type="entry name" value="GGDEF_2"/>
    <property type="match status" value="1"/>
</dbReference>
<evidence type="ECO:0000259" key="4">
    <source>
        <dbReference type="Pfam" id="PF17853"/>
    </source>
</evidence>
<feature type="domain" description="CdaR GGDEF-like" evidence="4">
    <location>
        <begin position="186"/>
        <end position="295"/>
    </location>
</feature>
<evidence type="ECO:0000259" key="2">
    <source>
        <dbReference type="Pfam" id="PF13556"/>
    </source>
</evidence>